<gene>
    <name evidence="2" type="ORF">KUF71_022147</name>
</gene>
<proteinExistence type="predicted"/>
<comment type="caution">
    <text evidence="2">The sequence shown here is derived from an EMBL/GenBank/DDBJ whole genome shotgun (WGS) entry which is preliminary data.</text>
</comment>
<evidence type="ECO:0000256" key="1">
    <source>
        <dbReference type="SAM" id="MobiDB-lite"/>
    </source>
</evidence>
<evidence type="ECO:0000313" key="2">
    <source>
        <dbReference type="EMBL" id="KAK3912559.1"/>
    </source>
</evidence>
<accession>A0AAE1LBD6</accession>
<dbReference type="Proteomes" id="UP001219518">
    <property type="component" value="Unassembled WGS sequence"/>
</dbReference>
<protein>
    <submittedName>
        <fullName evidence="2">E3 ubiquitin-protein ligase RNF213</fullName>
    </submittedName>
</protein>
<feature type="compositionally biased region" description="Low complexity" evidence="1">
    <location>
        <begin position="232"/>
        <end position="252"/>
    </location>
</feature>
<dbReference type="EMBL" id="JAHWGI010000295">
    <property type="protein sequence ID" value="KAK3912559.1"/>
    <property type="molecule type" value="Genomic_DNA"/>
</dbReference>
<feature type="compositionally biased region" description="Basic and acidic residues" evidence="1">
    <location>
        <begin position="1"/>
        <end position="12"/>
    </location>
</feature>
<sequence length="372" mass="39904">MRRRSDKKEPLWRKPLGYLSDSDEEPCVTPKPWVERPARGGCVTFPAPEAAPRARTLSPDRGPTDDDAGNQLLRRLERLNVALSEEAAARQEEAEAAKRLNRKLDEARALAKELQSKRKSGAAMLELEISPDEEEQLLGDGPGPNQDGGARKGATPTPTEGAGSSAPGGSSGKAGGPARGPEASFTGTPGGPKSSSSWADISPSPERRRGPAAEGEGPGGREKRGCEGGAARGPRPAAGAAAPRGAGPQDARQIIEARRQQAAQASPMAPKDSNEATKKRRQRRKALKARLREQGEEFIPSPSRRRRDEKRAERRQGETPPAAEDQSSSGEASSVFKRLGRRRAPSSSESDEEEASRGRPVRRRLVPARLRD</sequence>
<feature type="region of interest" description="Disordered" evidence="1">
    <location>
        <begin position="112"/>
        <end position="372"/>
    </location>
</feature>
<dbReference type="AlphaFoldDB" id="A0AAE1LBD6"/>
<name>A0AAE1LBD6_9NEOP</name>
<feature type="compositionally biased region" description="Gly residues" evidence="1">
    <location>
        <begin position="169"/>
        <end position="178"/>
    </location>
</feature>
<keyword evidence="3" id="KW-1185">Reference proteome</keyword>
<feature type="compositionally biased region" description="Basic residues" evidence="1">
    <location>
        <begin position="278"/>
        <end position="289"/>
    </location>
</feature>
<reference evidence="2" key="2">
    <citation type="journal article" date="2023" name="BMC Genomics">
        <title>Pest status, molecular evolution, and epigenetic factors derived from the genome assembly of Frankliniella fusca, a thysanopteran phytovirus vector.</title>
        <authorList>
            <person name="Catto M.A."/>
            <person name="Labadie P.E."/>
            <person name="Jacobson A.L."/>
            <person name="Kennedy G.G."/>
            <person name="Srinivasan R."/>
            <person name="Hunt B.G."/>
        </authorList>
    </citation>
    <scope>NUCLEOTIDE SEQUENCE</scope>
    <source>
        <strain evidence="2">PL_HMW_Pooled</strain>
    </source>
</reference>
<feature type="region of interest" description="Disordered" evidence="1">
    <location>
        <begin position="1"/>
        <end position="71"/>
    </location>
</feature>
<feature type="compositionally biased region" description="Low complexity" evidence="1">
    <location>
        <begin position="194"/>
        <end position="204"/>
    </location>
</feature>
<evidence type="ECO:0000313" key="3">
    <source>
        <dbReference type="Proteomes" id="UP001219518"/>
    </source>
</evidence>
<organism evidence="2 3">
    <name type="scientific">Frankliniella fusca</name>
    <dbReference type="NCBI Taxonomy" id="407009"/>
    <lineage>
        <taxon>Eukaryota</taxon>
        <taxon>Metazoa</taxon>
        <taxon>Ecdysozoa</taxon>
        <taxon>Arthropoda</taxon>
        <taxon>Hexapoda</taxon>
        <taxon>Insecta</taxon>
        <taxon>Pterygota</taxon>
        <taxon>Neoptera</taxon>
        <taxon>Paraneoptera</taxon>
        <taxon>Thysanoptera</taxon>
        <taxon>Terebrantia</taxon>
        <taxon>Thripoidea</taxon>
        <taxon>Thripidae</taxon>
        <taxon>Frankliniella</taxon>
    </lineage>
</organism>
<reference evidence="2" key="1">
    <citation type="submission" date="2021-07" db="EMBL/GenBank/DDBJ databases">
        <authorList>
            <person name="Catto M.A."/>
            <person name="Jacobson A."/>
            <person name="Kennedy G."/>
            <person name="Labadie P."/>
            <person name="Hunt B.G."/>
            <person name="Srinivasan R."/>
        </authorList>
    </citation>
    <scope>NUCLEOTIDE SEQUENCE</scope>
    <source>
        <strain evidence="2">PL_HMW_Pooled</strain>
        <tissue evidence="2">Head</tissue>
    </source>
</reference>